<dbReference type="Proteomes" id="UP000784294">
    <property type="component" value="Unassembled WGS sequence"/>
</dbReference>
<dbReference type="AlphaFoldDB" id="A0A3S5ABN1"/>
<gene>
    <name evidence="1" type="ORF">PXEA_LOCUS5549</name>
</gene>
<evidence type="ECO:0000313" key="2">
    <source>
        <dbReference type="Proteomes" id="UP000784294"/>
    </source>
</evidence>
<reference evidence="1" key="1">
    <citation type="submission" date="2018-11" db="EMBL/GenBank/DDBJ databases">
        <authorList>
            <consortium name="Pathogen Informatics"/>
        </authorList>
    </citation>
    <scope>NUCLEOTIDE SEQUENCE</scope>
</reference>
<sequence length="89" mass="9965">MDAYCKDRLSSRSEPLFIGDTDDFGAGASLDSDNDRLFSGVLASAIYQLSVNCKKPKESIFGKHEQECQPTIRLETQFRIVDLALFESK</sequence>
<accession>A0A3S5ABN1</accession>
<evidence type="ECO:0000313" key="1">
    <source>
        <dbReference type="EMBL" id="VEL12109.1"/>
    </source>
</evidence>
<organism evidence="1 2">
    <name type="scientific">Protopolystoma xenopodis</name>
    <dbReference type="NCBI Taxonomy" id="117903"/>
    <lineage>
        <taxon>Eukaryota</taxon>
        <taxon>Metazoa</taxon>
        <taxon>Spiralia</taxon>
        <taxon>Lophotrochozoa</taxon>
        <taxon>Platyhelminthes</taxon>
        <taxon>Monogenea</taxon>
        <taxon>Polyopisthocotylea</taxon>
        <taxon>Polystomatidea</taxon>
        <taxon>Polystomatidae</taxon>
        <taxon>Protopolystoma</taxon>
    </lineage>
</organism>
<comment type="caution">
    <text evidence="1">The sequence shown here is derived from an EMBL/GenBank/DDBJ whole genome shotgun (WGS) entry which is preliminary data.</text>
</comment>
<keyword evidence="2" id="KW-1185">Reference proteome</keyword>
<protein>
    <submittedName>
        <fullName evidence="1">Uncharacterized protein</fullName>
    </submittedName>
</protein>
<dbReference type="EMBL" id="CAAALY010013797">
    <property type="protein sequence ID" value="VEL12109.1"/>
    <property type="molecule type" value="Genomic_DNA"/>
</dbReference>
<proteinExistence type="predicted"/>
<name>A0A3S5ABN1_9PLAT</name>